<keyword evidence="1" id="KW-0175">Coiled coil</keyword>
<organism evidence="2 3">
    <name type="scientific">Methylobacterium soli</name>
    <dbReference type="NCBI Taxonomy" id="553447"/>
    <lineage>
        <taxon>Bacteria</taxon>
        <taxon>Pseudomonadati</taxon>
        <taxon>Pseudomonadota</taxon>
        <taxon>Alphaproteobacteria</taxon>
        <taxon>Hyphomicrobiales</taxon>
        <taxon>Methylobacteriaceae</taxon>
        <taxon>Methylobacterium</taxon>
    </lineage>
</organism>
<dbReference type="Proteomes" id="UP000474159">
    <property type="component" value="Unassembled WGS sequence"/>
</dbReference>
<evidence type="ECO:0000256" key="1">
    <source>
        <dbReference type="SAM" id="Coils"/>
    </source>
</evidence>
<name>A0A6L3SUK2_9HYPH</name>
<proteinExistence type="predicted"/>
<evidence type="ECO:0000313" key="2">
    <source>
        <dbReference type="EMBL" id="KAB1077300.1"/>
    </source>
</evidence>
<protein>
    <submittedName>
        <fullName evidence="2">DUF1192 domain-containing protein</fullName>
    </submittedName>
</protein>
<gene>
    <name evidence="2" type="ORF">F6X53_19640</name>
</gene>
<dbReference type="EMBL" id="VZZK01000022">
    <property type="protein sequence ID" value="KAB1077300.1"/>
    <property type="molecule type" value="Genomic_DNA"/>
</dbReference>
<accession>A0A6L3SUK2</accession>
<reference evidence="2 3" key="1">
    <citation type="submission" date="2019-09" db="EMBL/GenBank/DDBJ databases">
        <title>YIM 48816 draft genome.</title>
        <authorList>
            <person name="Jiang L."/>
        </authorList>
    </citation>
    <scope>NUCLEOTIDE SEQUENCE [LARGE SCALE GENOMIC DNA]</scope>
    <source>
        <strain evidence="2 3">YIM 48816</strain>
    </source>
</reference>
<dbReference type="InterPro" id="IPR009579">
    <property type="entry name" value="DUF1192"/>
</dbReference>
<feature type="coiled-coil region" evidence="1">
    <location>
        <begin position="25"/>
        <end position="55"/>
    </location>
</feature>
<sequence>MDDATEWTTRRAAHAVGESLDDLSVEDLTDRIALLRREIERLEAARAAKEAALARAGSIFKL</sequence>
<comment type="caution">
    <text evidence="2">The sequence shown here is derived from an EMBL/GenBank/DDBJ whole genome shotgun (WGS) entry which is preliminary data.</text>
</comment>
<dbReference type="AlphaFoldDB" id="A0A6L3SUK2"/>
<dbReference type="RefSeq" id="WP_151001882.1">
    <property type="nucleotide sequence ID" value="NZ_BPQY01000632.1"/>
</dbReference>
<keyword evidence="3" id="KW-1185">Reference proteome</keyword>
<dbReference type="Pfam" id="PF06698">
    <property type="entry name" value="DUF1192"/>
    <property type="match status" value="1"/>
</dbReference>
<evidence type="ECO:0000313" key="3">
    <source>
        <dbReference type="Proteomes" id="UP000474159"/>
    </source>
</evidence>